<dbReference type="SUPFAM" id="SSF81296">
    <property type="entry name" value="E set domains"/>
    <property type="match status" value="1"/>
</dbReference>
<reference evidence="3 4" key="1">
    <citation type="submission" date="2011-02" db="EMBL/GenBank/DDBJ databases">
        <title>The Genome Sequence of Mortierella verticillata NRRL 6337.</title>
        <authorList>
            <consortium name="The Broad Institute Genome Sequencing Platform"/>
            <person name="Russ C."/>
            <person name="Cuomo C."/>
            <person name="Burger G."/>
            <person name="Gray M.W."/>
            <person name="Holland P.W.H."/>
            <person name="King N."/>
            <person name="Lang F.B.F."/>
            <person name="Roger A.J."/>
            <person name="Ruiz-Trillo I."/>
            <person name="Young S.K."/>
            <person name="Zeng Q."/>
            <person name="Gargeya S."/>
            <person name="Alvarado L."/>
            <person name="Berlin A."/>
            <person name="Chapman S.B."/>
            <person name="Chen Z."/>
            <person name="Freedman E."/>
            <person name="Gellesch M."/>
            <person name="Goldberg J."/>
            <person name="Griggs A."/>
            <person name="Gujja S."/>
            <person name="Heilman E."/>
            <person name="Heiman D."/>
            <person name="Howarth C."/>
            <person name="Mehta T."/>
            <person name="Neiman D."/>
            <person name="Pearson M."/>
            <person name="Roberts A."/>
            <person name="Saif S."/>
            <person name="Shea T."/>
            <person name="Shenoy N."/>
            <person name="Sisk P."/>
            <person name="Stolte C."/>
            <person name="Sykes S."/>
            <person name="White J."/>
            <person name="Yandava C."/>
            <person name="Haas B."/>
            <person name="Nusbaum C."/>
            <person name="Birren B."/>
        </authorList>
    </citation>
    <scope>NUCLEOTIDE SEQUENCE [LARGE SCALE GENOMIC DNA]</scope>
    <source>
        <strain evidence="3 4">NRRL 6337</strain>
    </source>
</reference>
<keyword evidence="4" id="KW-1185">Reference proteome</keyword>
<dbReference type="InterPro" id="IPR003172">
    <property type="entry name" value="ML_dom"/>
</dbReference>
<dbReference type="Proteomes" id="UP000243308">
    <property type="component" value="Unassembled WGS sequence"/>
</dbReference>
<evidence type="ECO:0000256" key="1">
    <source>
        <dbReference type="ARBA" id="ARBA00016056"/>
    </source>
</evidence>
<organism evidence="3 4">
    <name type="scientific">Podila verticillata NRRL 6337</name>
    <dbReference type="NCBI Taxonomy" id="1069443"/>
    <lineage>
        <taxon>Eukaryota</taxon>
        <taxon>Fungi</taxon>
        <taxon>Fungi incertae sedis</taxon>
        <taxon>Mucoromycota</taxon>
        <taxon>Mortierellomycotina</taxon>
        <taxon>Mortierellomycetes</taxon>
        <taxon>Mortierellales</taxon>
        <taxon>Mortierellaceae</taxon>
        <taxon>Podila</taxon>
    </lineage>
</organism>
<dbReference type="SMART" id="SM00737">
    <property type="entry name" value="ML"/>
    <property type="match status" value="1"/>
</dbReference>
<gene>
    <name evidence="3" type="ORF">MVEG_12452</name>
</gene>
<evidence type="ECO:0000313" key="4">
    <source>
        <dbReference type="Proteomes" id="UP000243308"/>
    </source>
</evidence>
<sequence>MSAEEERFSTCGSPATDMFQVSTISSSQHLCSGCSACIDIEGFLRVPINEGATVRLQVTKFFFNVFDKTYDLCALLETIKDGPRCPIAPNQNGLRACIPLDKSMTTDISASLKVTAYDSWKRQLFCIEGDAMVESECPNNVGPGSYACTH</sequence>
<accession>A0A086TID3</accession>
<proteinExistence type="predicted"/>
<dbReference type="AlphaFoldDB" id="A0A086TID3"/>
<dbReference type="EMBL" id="KN042465">
    <property type="protein sequence ID" value="KFH61710.1"/>
    <property type="molecule type" value="Genomic_DNA"/>
</dbReference>
<dbReference type="OrthoDB" id="6409159at2759"/>
<evidence type="ECO:0000259" key="2">
    <source>
        <dbReference type="SMART" id="SM00737"/>
    </source>
</evidence>
<dbReference type="InterPro" id="IPR014756">
    <property type="entry name" value="Ig_E-set"/>
</dbReference>
<evidence type="ECO:0000313" key="3">
    <source>
        <dbReference type="EMBL" id="KFH61710.1"/>
    </source>
</evidence>
<dbReference type="Pfam" id="PF02221">
    <property type="entry name" value="E1_DerP2_DerF2"/>
    <property type="match status" value="1"/>
</dbReference>
<protein>
    <recommendedName>
        <fullName evidence="1">Phosphatidylglycerol/phosphatidylinositol transfer protein</fullName>
    </recommendedName>
</protein>
<name>A0A086TID3_9FUNG</name>
<feature type="domain" description="MD-2-related lipid-recognition" evidence="2">
    <location>
        <begin position="8"/>
        <end position="131"/>
    </location>
</feature>